<gene>
    <name evidence="3" type="ORF">ACFO3F_11740</name>
</gene>
<dbReference type="SUPFAM" id="SSF56176">
    <property type="entry name" value="FAD-binding/transporter-associated domain-like"/>
    <property type="match status" value="1"/>
</dbReference>
<dbReference type="InterPro" id="IPR006094">
    <property type="entry name" value="Oxid_FAD_bind_N"/>
</dbReference>
<feature type="domain" description="FAD-binding PCMH-type" evidence="2">
    <location>
        <begin position="9"/>
        <end position="199"/>
    </location>
</feature>
<dbReference type="RefSeq" id="WP_122823452.1">
    <property type="nucleotide sequence ID" value="NZ_CP033325.1"/>
</dbReference>
<evidence type="ECO:0000259" key="2">
    <source>
        <dbReference type="PROSITE" id="PS51387"/>
    </source>
</evidence>
<dbReference type="PROSITE" id="PS51387">
    <property type="entry name" value="FAD_PCMH"/>
    <property type="match status" value="1"/>
</dbReference>
<dbReference type="InterPro" id="IPR036318">
    <property type="entry name" value="FAD-bd_PCMH-like_sf"/>
</dbReference>
<evidence type="ECO:0000256" key="1">
    <source>
        <dbReference type="ARBA" id="ARBA00023002"/>
    </source>
</evidence>
<evidence type="ECO:0000313" key="3">
    <source>
        <dbReference type="EMBL" id="MFC4555921.1"/>
    </source>
</evidence>
<dbReference type="InterPro" id="IPR016171">
    <property type="entry name" value="Vanillyl_alc_oxidase_C-sub2"/>
</dbReference>
<dbReference type="Pfam" id="PF04030">
    <property type="entry name" value="ALO"/>
    <property type="match status" value="1"/>
</dbReference>
<keyword evidence="1" id="KW-0560">Oxidoreductase</keyword>
<dbReference type="Gene3D" id="3.30.70.2530">
    <property type="match status" value="1"/>
</dbReference>
<dbReference type="Gene3D" id="1.10.45.10">
    <property type="entry name" value="Vanillyl-alcohol Oxidase, Chain A, domain 4"/>
    <property type="match status" value="1"/>
</dbReference>
<dbReference type="Gene3D" id="3.30.70.2520">
    <property type="match status" value="1"/>
</dbReference>
<evidence type="ECO:0000313" key="4">
    <source>
        <dbReference type="Proteomes" id="UP001595955"/>
    </source>
</evidence>
<reference evidence="4" key="1">
    <citation type="journal article" date="2019" name="Int. J. Syst. Evol. Microbiol.">
        <title>The Global Catalogue of Microorganisms (GCM) 10K type strain sequencing project: providing services to taxonomists for standard genome sequencing and annotation.</title>
        <authorList>
            <consortium name="The Broad Institute Genomics Platform"/>
            <consortium name="The Broad Institute Genome Sequencing Center for Infectious Disease"/>
            <person name="Wu L."/>
            <person name="Ma J."/>
        </authorList>
    </citation>
    <scope>NUCLEOTIDE SEQUENCE [LARGE SCALE GENOMIC DNA]</scope>
    <source>
        <strain evidence="4">JCM 3369</strain>
    </source>
</reference>
<dbReference type="Gene3D" id="3.30.465.10">
    <property type="match status" value="1"/>
</dbReference>
<dbReference type="Pfam" id="PF01565">
    <property type="entry name" value="FAD_binding_4"/>
    <property type="match status" value="1"/>
</dbReference>
<dbReference type="InterPro" id="IPR016169">
    <property type="entry name" value="FAD-bd_PCMH_sub2"/>
</dbReference>
<organism evidence="3 4">
    <name type="scientific">Georgenia faecalis</name>
    <dbReference type="NCBI Taxonomy" id="2483799"/>
    <lineage>
        <taxon>Bacteria</taxon>
        <taxon>Bacillati</taxon>
        <taxon>Actinomycetota</taxon>
        <taxon>Actinomycetes</taxon>
        <taxon>Micrococcales</taxon>
        <taxon>Bogoriellaceae</taxon>
        <taxon>Georgenia</taxon>
    </lineage>
</organism>
<dbReference type="InterPro" id="IPR016167">
    <property type="entry name" value="FAD-bd_PCMH_sub1"/>
</dbReference>
<keyword evidence="4" id="KW-1185">Reference proteome</keyword>
<dbReference type="InterPro" id="IPR007173">
    <property type="entry name" value="ALO_C"/>
</dbReference>
<name>A0ABV9DC39_9MICO</name>
<dbReference type="InterPro" id="IPR016166">
    <property type="entry name" value="FAD-bd_PCMH"/>
</dbReference>
<dbReference type="PANTHER" id="PTHR43762:SF1">
    <property type="entry name" value="D-ARABINONO-1,4-LACTONE OXIDASE"/>
    <property type="match status" value="1"/>
</dbReference>
<dbReference type="EMBL" id="JBHSGF010000008">
    <property type="protein sequence ID" value="MFC4555921.1"/>
    <property type="molecule type" value="Genomic_DNA"/>
</dbReference>
<protein>
    <submittedName>
        <fullName evidence="3">D-arabinono-1,4-lactone oxidase</fullName>
    </submittedName>
</protein>
<dbReference type="PANTHER" id="PTHR43762">
    <property type="entry name" value="L-GULONOLACTONE OXIDASE"/>
    <property type="match status" value="1"/>
</dbReference>
<comment type="caution">
    <text evidence="3">The sequence shown here is derived from an EMBL/GenBank/DDBJ whole genome shotgun (WGS) entry which is preliminary data.</text>
</comment>
<dbReference type="Proteomes" id="UP001595955">
    <property type="component" value="Unassembled WGS sequence"/>
</dbReference>
<accession>A0ABV9DC39</accession>
<sequence>MTVRNWAGNHSYAGTLVSPASLDEAADVVARSRRVRAIGSRHSFNDIADSEQALVSLDALAYRHPDITQHGSDAPEGISPVVPAGPEPELDPTTGRVRVAGATRYADLVRFLEERGRTLANLASLPHLAVAGALATGTHGSGAGNPILGAAATGLEILTANGSLRTLTRDTDGDAFDGAVVSLGALGLVTAVTLETVPAFDVAQTVYGPARFEDVIDGFEEVSALGYSVSLFTTLRGQVFDTVWLKQAYDPATTVPATILGAPAYPEKVHPIPGVDPGNCTDQLGVPGPAGDRLPHFRADQLPSAGEEIQSEYLIPRARAREALLALDGLAGVIAGLVQTCEVRSIAADGAWLSPMHERDCVAVHFTFVRDAAAVGAVLPLLEATFGALDGVPHWGKVFDADPARLRARYPRRRDFLELMRDFDPQGTFTNDFLRRWVL</sequence>
<dbReference type="InterPro" id="IPR010031">
    <property type="entry name" value="FAD_lactone_oxidase-like"/>
</dbReference>
<dbReference type="Gene3D" id="3.30.43.10">
    <property type="entry name" value="Uridine Diphospho-n-acetylenolpyruvylglucosamine Reductase, domain 2"/>
    <property type="match status" value="1"/>
</dbReference>
<proteinExistence type="predicted"/>